<keyword evidence="4" id="KW-1185">Reference proteome</keyword>
<comment type="subcellular location">
    <subcellularLocation>
        <location evidence="1">Cell membrane</location>
        <topology evidence="1">Multi-pass membrane protein</topology>
    </subcellularLocation>
</comment>
<protein>
    <recommendedName>
        <fullName evidence="5">ADP-ribosylation factor</fullName>
    </recommendedName>
</protein>
<name>A0A6A6F7J3_9PEZI</name>
<dbReference type="Proteomes" id="UP000799539">
    <property type="component" value="Unassembled WGS sequence"/>
</dbReference>
<proteinExistence type="predicted"/>
<sequence length="592" mass="66460">MEPFSNRDTAASNAGKYYSMVGDADVHHAFHCLDDPSSFADLLEDVRSTDTRNFVVDFSDDTAWAAFDLPAKAIAALIETEKPYSLNTRWINVWHPFEQTKTLEALAQRFDFSPRLLGLMCSDPKQPRITRLSPSLIHSVHKRSSRKRKAVSFEASTGCEEADELSIHSSTSSMSSAVNGNHYKIASELWHYTSIDMGRNYLCLGYNSLYGTKPADRGADSSSSCEALPHCTRVWTWLVLTSDNTVITVHEDPFPLAQNHYSPLQKRILAELRRNLVGVFQSLSTVNSGALLERNPLTLLPLRARLGTTPEETAHRSSDAPGLLFYYLFENWSNSFTLVTRKDSRYGVELAWLRAAMFEQPTLEHIDRLDTIGKELGVLRRHYDSYIRIIDRLLEPPGPTMASLQNSQVVGSDDSASVSTIGARTNGVVVHEKESMLGISLSSAARIRFRRFRDQIDLYALKEVEEYSKQKESLVSLNFSLIAIKQSIDVDRLTRIGLLLTKAATLFLPVSFMTGYFSMPLDDIQYSARSFWISFAIVLILSYLALFVCGVINGNLQTPNIFSGVADGMWKSVGYSWSTVVAIKRKVKQRRS</sequence>
<dbReference type="PANTHER" id="PTHR46494:SF1">
    <property type="entry name" value="CORA FAMILY METAL ION TRANSPORTER (EUROFUNG)"/>
    <property type="match status" value="1"/>
</dbReference>
<keyword evidence="2" id="KW-1133">Transmembrane helix</keyword>
<accession>A0A6A6F7J3</accession>
<dbReference type="GO" id="GO:0005886">
    <property type="term" value="C:plasma membrane"/>
    <property type="evidence" value="ECO:0007669"/>
    <property type="project" value="UniProtKB-SubCell"/>
</dbReference>
<evidence type="ECO:0000256" key="1">
    <source>
        <dbReference type="ARBA" id="ARBA00004651"/>
    </source>
</evidence>
<reference evidence="3" key="1">
    <citation type="journal article" date="2020" name="Stud. Mycol.">
        <title>101 Dothideomycetes genomes: a test case for predicting lifestyles and emergence of pathogens.</title>
        <authorList>
            <person name="Haridas S."/>
            <person name="Albert R."/>
            <person name="Binder M."/>
            <person name="Bloem J."/>
            <person name="Labutti K."/>
            <person name="Salamov A."/>
            <person name="Andreopoulos B."/>
            <person name="Baker S."/>
            <person name="Barry K."/>
            <person name="Bills G."/>
            <person name="Bluhm B."/>
            <person name="Cannon C."/>
            <person name="Castanera R."/>
            <person name="Culley D."/>
            <person name="Daum C."/>
            <person name="Ezra D."/>
            <person name="Gonzalez J."/>
            <person name="Henrissat B."/>
            <person name="Kuo A."/>
            <person name="Liang C."/>
            <person name="Lipzen A."/>
            <person name="Lutzoni F."/>
            <person name="Magnuson J."/>
            <person name="Mondo S."/>
            <person name="Nolan M."/>
            <person name="Ohm R."/>
            <person name="Pangilinan J."/>
            <person name="Park H.-J."/>
            <person name="Ramirez L."/>
            <person name="Alfaro M."/>
            <person name="Sun H."/>
            <person name="Tritt A."/>
            <person name="Yoshinaga Y."/>
            <person name="Zwiers L.-H."/>
            <person name="Turgeon B."/>
            <person name="Goodwin S."/>
            <person name="Spatafora J."/>
            <person name="Crous P."/>
            <person name="Grigoriev I."/>
        </authorList>
    </citation>
    <scope>NUCLEOTIDE SEQUENCE</scope>
    <source>
        <strain evidence="3">SCOH1-5</strain>
    </source>
</reference>
<dbReference type="OrthoDB" id="5430812at2759"/>
<evidence type="ECO:0000313" key="3">
    <source>
        <dbReference type="EMBL" id="KAF2209374.1"/>
    </source>
</evidence>
<keyword evidence="2" id="KW-0472">Membrane</keyword>
<evidence type="ECO:0000313" key="4">
    <source>
        <dbReference type="Proteomes" id="UP000799539"/>
    </source>
</evidence>
<dbReference type="GO" id="GO:0015095">
    <property type="term" value="F:magnesium ion transmembrane transporter activity"/>
    <property type="evidence" value="ECO:0007669"/>
    <property type="project" value="TreeGrafter"/>
</dbReference>
<evidence type="ECO:0000256" key="2">
    <source>
        <dbReference type="SAM" id="Phobius"/>
    </source>
</evidence>
<feature type="transmembrane region" description="Helical" evidence="2">
    <location>
        <begin position="531"/>
        <end position="552"/>
    </location>
</feature>
<dbReference type="EMBL" id="ML992687">
    <property type="protein sequence ID" value="KAF2209374.1"/>
    <property type="molecule type" value="Genomic_DNA"/>
</dbReference>
<dbReference type="SUPFAM" id="SSF143865">
    <property type="entry name" value="CorA soluble domain-like"/>
    <property type="match status" value="1"/>
</dbReference>
<dbReference type="InterPro" id="IPR045861">
    <property type="entry name" value="CorA_cytoplasmic_dom"/>
</dbReference>
<feature type="transmembrane region" description="Helical" evidence="2">
    <location>
        <begin position="496"/>
        <end position="519"/>
    </location>
</feature>
<dbReference type="Gene3D" id="1.20.58.340">
    <property type="entry name" value="Magnesium transport protein CorA, transmembrane region"/>
    <property type="match status" value="1"/>
</dbReference>
<keyword evidence="2" id="KW-0812">Transmembrane</keyword>
<dbReference type="GO" id="GO:0050897">
    <property type="term" value="F:cobalt ion binding"/>
    <property type="evidence" value="ECO:0007669"/>
    <property type="project" value="TreeGrafter"/>
</dbReference>
<evidence type="ECO:0008006" key="5">
    <source>
        <dbReference type="Google" id="ProtNLM"/>
    </source>
</evidence>
<gene>
    <name evidence="3" type="ORF">CERZMDRAFT_122177</name>
</gene>
<dbReference type="GO" id="GO:0000287">
    <property type="term" value="F:magnesium ion binding"/>
    <property type="evidence" value="ECO:0007669"/>
    <property type="project" value="TreeGrafter"/>
</dbReference>
<organism evidence="3 4">
    <name type="scientific">Cercospora zeae-maydis SCOH1-5</name>
    <dbReference type="NCBI Taxonomy" id="717836"/>
    <lineage>
        <taxon>Eukaryota</taxon>
        <taxon>Fungi</taxon>
        <taxon>Dikarya</taxon>
        <taxon>Ascomycota</taxon>
        <taxon>Pezizomycotina</taxon>
        <taxon>Dothideomycetes</taxon>
        <taxon>Dothideomycetidae</taxon>
        <taxon>Mycosphaerellales</taxon>
        <taxon>Mycosphaerellaceae</taxon>
        <taxon>Cercospora</taxon>
    </lineage>
</organism>
<dbReference type="AlphaFoldDB" id="A0A6A6F7J3"/>
<dbReference type="PANTHER" id="PTHR46494">
    <property type="entry name" value="CORA FAMILY METAL ION TRANSPORTER (EUROFUNG)"/>
    <property type="match status" value="1"/>
</dbReference>
<dbReference type="GO" id="GO:0015087">
    <property type="term" value="F:cobalt ion transmembrane transporter activity"/>
    <property type="evidence" value="ECO:0007669"/>
    <property type="project" value="TreeGrafter"/>
</dbReference>